<gene>
    <name evidence="1" type="ORF">SPIL2461_LOCUS22683</name>
</gene>
<evidence type="ECO:0000313" key="1">
    <source>
        <dbReference type="EMBL" id="CAE7770379.1"/>
    </source>
</evidence>
<name>A0A812YBH2_SYMPI</name>
<dbReference type="AlphaFoldDB" id="A0A812YBH2"/>
<dbReference type="OrthoDB" id="432201at2759"/>
<evidence type="ECO:0000313" key="2">
    <source>
        <dbReference type="Proteomes" id="UP000649617"/>
    </source>
</evidence>
<accession>A0A812YBH2</accession>
<dbReference type="EMBL" id="CAJNIZ010047549">
    <property type="protein sequence ID" value="CAE7770379.1"/>
    <property type="molecule type" value="Genomic_DNA"/>
</dbReference>
<proteinExistence type="predicted"/>
<organism evidence="1 2">
    <name type="scientific">Symbiodinium pilosum</name>
    <name type="common">Dinoflagellate</name>
    <dbReference type="NCBI Taxonomy" id="2952"/>
    <lineage>
        <taxon>Eukaryota</taxon>
        <taxon>Sar</taxon>
        <taxon>Alveolata</taxon>
        <taxon>Dinophyceae</taxon>
        <taxon>Suessiales</taxon>
        <taxon>Symbiodiniaceae</taxon>
        <taxon>Symbiodinium</taxon>
    </lineage>
</organism>
<comment type="caution">
    <text evidence="1">The sequence shown here is derived from an EMBL/GenBank/DDBJ whole genome shotgun (WGS) entry which is preliminary data.</text>
</comment>
<sequence length="161" mass="17560">MLAKYGGNYTLAEWTADDVEREKYVYAGCTNQDKAGLGLTQQYLKFARALELMSKHEEAEGQRFAMVVRIRPDIMYIGSVAPALRYRLQEATAPVNSTVPFACGSIGGGGGDALLMMDRAAATILGNVWRSLRGCRLEGVDVPHLQQASCLLGSQRGWSGR</sequence>
<dbReference type="Proteomes" id="UP000649617">
    <property type="component" value="Unassembled WGS sequence"/>
</dbReference>
<keyword evidence="2" id="KW-1185">Reference proteome</keyword>
<reference evidence="1" key="1">
    <citation type="submission" date="2021-02" db="EMBL/GenBank/DDBJ databases">
        <authorList>
            <person name="Dougan E. K."/>
            <person name="Rhodes N."/>
            <person name="Thang M."/>
            <person name="Chan C."/>
        </authorList>
    </citation>
    <scope>NUCLEOTIDE SEQUENCE</scope>
</reference>
<protein>
    <submittedName>
        <fullName evidence="1">Uncharacterized protein</fullName>
    </submittedName>
</protein>